<dbReference type="InParanoid" id="Q0UU77"/>
<name>Q0UU77_PHANO</name>
<dbReference type="PANTHER" id="PTHR42085:SF1">
    <property type="entry name" value="F-BOX DOMAIN-CONTAINING PROTEIN"/>
    <property type="match status" value="1"/>
</dbReference>
<dbReference type="RefSeq" id="XP_001795100.1">
    <property type="nucleotide sequence ID" value="XM_001795048.1"/>
</dbReference>
<dbReference type="PANTHER" id="PTHR42085">
    <property type="entry name" value="F-BOX DOMAIN-CONTAINING PROTEIN"/>
    <property type="match status" value="1"/>
</dbReference>
<reference evidence="2" key="1">
    <citation type="journal article" date="2007" name="Plant Cell">
        <title>Dothideomycete-plant interactions illuminated by genome sequencing and EST analysis of the wheat pathogen Stagonospora nodorum.</title>
        <authorList>
            <person name="Hane J.K."/>
            <person name="Lowe R.G."/>
            <person name="Solomon P.S."/>
            <person name="Tan K.C."/>
            <person name="Schoch C.L."/>
            <person name="Spatafora J.W."/>
            <person name="Crous P.W."/>
            <person name="Kodira C."/>
            <person name="Birren B.W."/>
            <person name="Galagan J.E."/>
            <person name="Torriani S.F."/>
            <person name="McDonald B.A."/>
            <person name="Oliver R.P."/>
        </authorList>
    </citation>
    <scope>NUCLEOTIDE SEQUENCE [LARGE SCALE GENOMIC DNA]</scope>
    <source>
        <strain evidence="2">SN15 / ATCC MYA-4574 / FGSC 10173</strain>
    </source>
</reference>
<dbReference type="GeneID" id="5971968"/>
<dbReference type="EMBL" id="CH445330">
    <property type="protein sequence ID" value="EAT88447.1"/>
    <property type="molecule type" value="Genomic_DNA"/>
</dbReference>
<sequence length="235" mass="26925">MKELVTLTLITQPSYFLPYSLHNEYLNSIITTLTAVSNNDATTLRTSEMSPLLRLPAELRNEIYVYVFTDEYMFASVTYSSMATDPAYGPAPHTCINNPHRVALSSTCRALHAETQNLPFMFNRFSFKSVLSFQTVALRLSPTQRALITHVSITDEMSSSIFYNLVEMRGRGYSNLVDLLPNAHTVAVRASKDRSAALKVLDWEMRLMDRHTSEDFLRFWVYERISTLPQHARRI</sequence>
<dbReference type="VEuPathDB" id="FungiDB:JI435_046870"/>
<dbReference type="AlphaFoldDB" id="Q0UU77"/>
<dbReference type="KEGG" id="pno:SNOG_04687"/>
<organism evidence="1 2">
    <name type="scientific">Phaeosphaeria nodorum (strain SN15 / ATCC MYA-4574 / FGSC 10173)</name>
    <name type="common">Glume blotch fungus</name>
    <name type="synonym">Parastagonospora nodorum</name>
    <dbReference type="NCBI Taxonomy" id="321614"/>
    <lineage>
        <taxon>Eukaryota</taxon>
        <taxon>Fungi</taxon>
        <taxon>Dikarya</taxon>
        <taxon>Ascomycota</taxon>
        <taxon>Pezizomycotina</taxon>
        <taxon>Dothideomycetes</taxon>
        <taxon>Pleosporomycetidae</taxon>
        <taxon>Pleosporales</taxon>
        <taxon>Pleosporineae</taxon>
        <taxon>Phaeosphaeriaceae</taxon>
        <taxon>Parastagonospora</taxon>
    </lineage>
</organism>
<accession>Q0UU77</accession>
<evidence type="ECO:0000313" key="1">
    <source>
        <dbReference type="EMBL" id="EAT88447.1"/>
    </source>
</evidence>
<gene>
    <name evidence="1" type="ORF">SNOG_04687</name>
</gene>
<proteinExistence type="predicted"/>
<dbReference type="InterPro" id="IPR038883">
    <property type="entry name" value="AN11006-like"/>
</dbReference>
<protein>
    <submittedName>
        <fullName evidence="1">Uncharacterized protein</fullName>
    </submittedName>
</protein>
<evidence type="ECO:0000313" key="2">
    <source>
        <dbReference type="Proteomes" id="UP000001055"/>
    </source>
</evidence>
<dbReference type="Proteomes" id="UP000001055">
    <property type="component" value="Unassembled WGS sequence"/>
</dbReference>